<evidence type="ECO:0000313" key="16">
    <source>
        <dbReference type="Proteomes" id="UP001286174"/>
    </source>
</evidence>
<dbReference type="GO" id="GO:0004814">
    <property type="term" value="F:arginine-tRNA ligase activity"/>
    <property type="evidence" value="ECO:0007669"/>
    <property type="project" value="UniProtKB-UniRule"/>
</dbReference>
<gene>
    <name evidence="11 15" type="primary">argS</name>
    <name evidence="15" type="ORF">MOZ60_04680</name>
</gene>
<dbReference type="RefSeq" id="WP_370595830.1">
    <property type="nucleotide sequence ID" value="NZ_JALBUR010000008.1"/>
</dbReference>
<evidence type="ECO:0000313" key="15">
    <source>
        <dbReference type="EMBL" id="MDX8419388.1"/>
    </source>
</evidence>
<dbReference type="GO" id="GO:0005524">
    <property type="term" value="F:ATP binding"/>
    <property type="evidence" value="ECO:0007669"/>
    <property type="project" value="UniProtKB-UniRule"/>
</dbReference>
<dbReference type="Pfam" id="PF03485">
    <property type="entry name" value="Arg_tRNA_synt_N"/>
    <property type="match status" value="1"/>
</dbReference>
<evidence type="ECO:0000259" key="13">
    <source>
        <dbReference type="SMART" id="SM00836"/>
    </source>
</evidence>
<accession>A0AB35U2T7</accession>
<evidence type="ECO:0000256" key="11">
    <source>
        <dbReference type="HAMAP-Rule" id="MF_00123"/>
    </source>
</evidence>
<dbReference type="PRINTS" id="PR01038">
    <property type="entry name" value="TRNASYNTHARG"/>
</dbReference>
<dbReference type="CDD" id="cd00671">
    <property type="entry name" value="ArgRS_core"/>
    <property type="match status" value="1"/>
</dbReference>
<dbReference type="AlphaFoldDB" id="A0AB35U2T7"/>
<dbReference type="HAMAP" id="MF_00123">
    <property type="entry name" value="Arg_tRNA_synth"/>
    <property type="match status" value="1"/>
</dbReference>
<protein>
    <recommendedName>
        <fullName evidence="11">Arginine--tRNA ligase</fullName>
        <ecNumber evidence="11">6.1.1.19</ecNumber>
    </recommendedName>
    <alternativeName>
        <fullName evidence="11">Arginyl-tRNA synthetase</fullName>
        <shortName evidence="11">ArgRS</shortName>
    </alternativeName>
</protein>
<dbReference type="FunFam" id="3.40.50.620:FF:000062">
    <property type="entry name" value="Arginine--tRNA ligase"/>
    <property type="match status" value="1"/>
</dbReference>
<organism evidence="15 16">
    <name type="scientific">Grylomicrobium aquisgranensis</name>
    <dbReference type="NCBI Taxonomy" id="2926318"/>
    <lineage>
        <taxon>Bacteria</taxon>
        <taxon>Bacillati</taxon>
        <taxon>Bacillota</taxon>
        <taxon>Erysipelotrichia</taxon>
        <taxon>Erysipelotrichales</taxon>
        <taxon>Erysipelotrichaceae</taxon>
        <taxon>Grylomicrobium</taxon>
    </lineage>
</organism>
<dbReference type="SUPFAM" id="SSF55190">
    <property type="entry name" value="Arginyl-tRNA synthetase (ArgRS), N-terminal 'additional' domain"/>
    <property type="match status" value="1"/>
</dbReference>
<dbReference type="SMART" id="SM00836">
    <property type="entry name" value="DALR_1"/>
    <property type="match status" value="1"/>
</dbReference>
<dbReference type="PROSITE" id="PS00178">
    <property type="entry name" value="AA_TRNA_LIGASE_I"/>
    <property type="match status" value="1"/>
</dbReference>
<reference evidence="15 16" key="1">
    <citation type="submission" date="2022-03" db="EMBL/GenBank/DDBJ databases">
        <title>Novel taxa within the pig intestine.</title>
        <authorList>
            <person name="Wylensek D."/>
            <person name="Bishof K."/>
            <person name="Afrizal A."/>
            <person name="Clavel T."/>
        </authorList>
    </citation>
    <scope>NUCLEOTIDE SEQUENCE [LARGE SCALE GENOMIC DNA]</scope>
    <source>
        <strain evidence="15 16">CLA-KB-P133</strain>
    </source>
</reference>
<keyword evidence="9 11" id="KW-0030">Aminoacyl-tRNA synthetase</keyword>
<evidence type="ECO:0000256" key="12">
    <source>
        <dbReference type="RuleBase" id="RU363038"/>
    </source>
</evidence>
<comment type="caution">
    <text evidence="15">The sequence shown here is derived from an EMBL/GenBank/DDBJ whole genome shotgun (WGS) entry which is preliminary data.</text>
</comment>
<comment type="subcellular location">
    <subcellularLocation>
        <location evidence="1 11">Cytoplasm</location>
    </subcellularLocation>
</comment>
<feature type="domain" description="Arginyl tRNA synthetase N-terminal" evidence="14">
    <location>
        <begin position="2"/>
        <end position="91"/>
    </location>
</feature>
<dbReference type="InterPro" id="IPR001278">
    <property type="entry name" value="Arg-tRNA-ligase"/>
</dbReference>
<dbReference type="Pfam" id="PF05746">
    <property type="entry name" value="DALR_1"/>
    <property type="match status" value="1"/>
</dbReference>
<keyword evidence="16" id="KW-1185">Reference proteome</keyword>
<evidence type="ECO:0000259" key="14">
    <source>
        <dbReference type="SMART" id="SM01016"/>
    </source>
</evidence>
<dbReference type="Proteomes" id="UP001286174">
    <property type="component" value="Unassembled WGS sequence"/>
</dbReference>
<dbReference type="GO" id="GO:0006420">
    <property type="term" value="P:arginyl-tRNA aminoacylation"/>
    <property type="evidence" value="ECO:0007669"/>
    <property type="project" value="UniProtKB-UniRule"/>
</dbReference>
<dbReference type="EMBL" id="JALBUR010000008">
    <property type="protein sequence ID" value="MDX8419388.1"/>
    <property type="molecule type" value="Genomic_DNA"/>
</dbReference>
<evidence type="ECO:0000256" key="8">
    <source>
        <dbReference type="ARBA" id="ARBA00022917"/>
    </source>
</evidence>
<evidence type="ECO:0000256" key="2">
    <source>
        <dbReference type="ARBA" id="ARBA00005594"/>
    </source>
</evidence>
<keyword evidence="7 11" id="KW-0067">ATP-binding</keyword>
<dbReference type="InterPro" id="IPR001412">
    <property type="entry name" value="aa-tRNA-synth_I_CS"/>
</dbReference>
<dbReference type="Pfam" id="PF00750">
    <property type="entry name" value="tRNA-synt_1d"/>
    <property type="match status" value="1"/>
</dbReference>
<dbReference type="InterPro" id="IPR005148">
    <property type="entry name" value="Arg-tRNA-synth_N"/>
</dbReference>
<dbReference type="Gene3D" id="1.10.730.10">
    <property type="entry name" value="Isoleucyl-tRNA Synthetase, Domain 1"/>
    <property type="match status" value="1"/>
</dbReference>
<dbReference type="NCBIfam" id="TIGR00456">
    <property type="entry name" value="argS"/>
    <property type="match status" value="1"/>
</dbReference>
<comment type="catalytic activity">
    <reaction evidence="10 11">
        <text>tRNA(Arg) + L-arginine + ATP = L-arginyl-tRNA(Arg) + AMP + diphosphate</text>
        <dbReference type="Rhea" id="RHEA:20301"/>
        <dbReference type="Rhea" id="RHEA-COMP:9658"/>
        <dbReference type="Rhea" id="RHEA-COMP:9673"/>
        <dbReference type="ChEBI" id="CHEBI:30616"/>
        <dbReference type="ChEBI" id="CHEBI:32682"/>
        <dbReference type="ChEBI" id="CHEBI:33019"/>
        <dbReference type="ChEBI" id="CHEBI:78442"/>
        <dbReference type="ChEBI" id="CHEBI:78513"/>
        <dbReference type="ChEBI" id="CHEBI:456215"/>
        <dbReference type="EC" id="6.1.1.19"/>
    </reaction>
</comment>
<dbReference type="InterPro" id="IPR008909">
    <property type="entry name" value="DALR_anticod-bd"/>
</dbReference>
<dbReference type="FunFam" id="1.10.730.10:FF:000008">
    <property type="entry name" value="Arginine--tRNA ligase"/>
    <property type="match status" value="1"/>
</dbReference>
<dbReference type="EC" id="6.1.1.19" evidence="11"/>
<comment type="caution">
    <text evidence="11">Lacks conserved residue(s) required for the propagation of feature annotation.</text>
</comment>
<dbReference type="SUPFAM" id="SSF47323">
    <property type="entry name" value="Anticodon-binding domain of a subclass of class I aminoacyl-tRNA synthetases"/>
    <property type="match status" value="1"/>
</dbReference>
<evidence type="ECO:0000256" key="6">
    <source>
        <dbReference type="ARBA" id="ARBA00022741"/>
    </source>
</evidence>
<comment type="subunit">
    <text evidence="3 11">Monomer.</text>
</comment>
<dbReference type="SMART" id="SM01016">
    <property type="entry name" value="Arg_tRNA_synt_N"/>
    <property type="match status" value="1"/>
</dbReference>
<comment type="similarity">
    <text evidence="2 11 12">Belongs to the class-I aminoacyl-tRNA synthetase family.</text>
</comment>
<dbReference type="SUPFAM" id="SSF52374">
    <property type="entry name" value="Nucleotidylyl transferase"/>
    <property type="match status" value="1"/>
</dbReference>
<sequence>MSNFEAEIRAAVARAVKDVYDLAPDEKILSVETPRDPRMGDYSTSVAMRLARTLHKAPMDIAMPLVENLRANYDGADSVETVKPGFINFRMKASALSSVINTVLAQGNDWGKNNAGNGKKVLVEYVSANPTGDLHCGHARGAAWGDALTRVMKASGYDVLREYYVNDAGHQIDMLAESILSRYYELFGQSYPLPEEGYHAQDIVEVAKKIKEKDGDKWLYEDGEKRLDYFKDEGIEMKLDAIRRDLDLFRVHFDSWMHERFFYENHAARIQKVLDTMTQKGLTYEKDGALWFRSSEFGDDKDRVLRKSTGLLTYLTPDIANHVYKYERGYDTLVDLWGADHHSYVTRMKCALQALGYNPDSLIVDLIQMVRMVDNGVEVKMSKRTGNAITIRELCEDVGVDAARWFFVSKDVSTQMDFDMNLARKKDNDNPVYYAQYAYSRMNSIVTREDVPAFHQEAAYDRLQDEKELQLLKMISEFPQEVANAAKTRKPNRIADYILSFVRVFHSYYNASRVYNPDDLELTNQRLGLIHASMITLKNALDLIGVSAPEKM</sequence>
<dbReference type="InterPro" id="IPR009080">
    <property type="entry name" value="tRNAsynth_Ia_anticodon-bd"/>
</dbReference>
<evidence type="ECO:0000256" key="5">
    <source>
        <dbReference type="ARBA" id="ARBA00022598"/>
    </source>
</evidence>
<dbReference type="PANTHER" id="PTHR11956:SF5">
    <property type="entry name" value="ARGININE--TRNA LIGASE, CYTOPLASMIC"/>
    <property type="match status" value="1"/>
</dbReference>
<dbReference type="InterPro" id="IPR035684">
    <property type="entry name" value="ArgRS_core"/>
</dbReference>
<feature type="domain" description="DALR anticodon binding" evidence="13">
    <location>
        <begin position="435"/>
        <end position="552"/>
    </location>
</feature>
<keyword evidence="4 11" id="KW-0963">Cytoplasm</keyword>
<keyword evidence="8 11" id="KW-0648">Protein biosynthesis</keyword>
<dbReference type="InterPro" id="IPR036695">
    <property type="entry name" value="Arg-tRNA-synth_N_sf"/>
</dbReference>
<dbReference type="Gene3D" id="3.40.50.620">
    <property type="entry name" value="HUPs"/>
    <property type="match status" value="1"/>
</dbReference>
<dbReference type="InterPro" id="IPR014729">
    <property type="entry name" value="Rossmann-like_a/b/a_fold"/>
</dbReference>
<evidence type="ECO:0000256" key="1">
    <source>
        <dbReference type="ARBA" id="ARBA00004496"/>
    </source>
</evidence>
<name>A0AB35U2T7_9FIRM</name>
<dbReference type="PANTHER" id="PTHR11956">
    <property type="entry name" value="ARGINYL-TRNA SYNTHETASE"/>
    <property type="match status" value="1"/>
</dbReference>
<evidence type="ECO:0000256" key="4">
    <source>
        <dbReference type="ARBA" id="ARBA00022490"/>
    </source>
</evidence>
<dbReference type="GO" id="GO:0005737">
    <property type="term" value="C:cytoplasm"/>
    <property type="evidence" value="ECO:0007669"/>
    <property type="project" value="UniProtKB-SubCell"/>
</dbReference>
<keyword evidence="5 11" id="KW-0436">Ligase</keyword>
<evidence type="ECO:0000256" key="3">
    <source>
        <dbReference type="ARBA" id="ARBA00011245"/>
    </source>
</evidence>
<evidence type="ECO:0000256" key="7">
    <source>
        <dbReference type="ARBA" id="ARBA00022840"/>
    </source>
</evidence>
<evidence type="ECO:0000256" key="9">
    <source>
        <dbReference type="ARBA" id="ARBA00023146"/>
    </source>
</evidence>
<proteinExistence type="inferred from homology"/>
<dbReference type="Gene3D" id="3.30.1360.70">
    <property type="entry name" value="Arginyl tRNA synthetase N-terminal domain"/>
    <property type="match status" value="1"/>
</dbReference>
<evidence type="ECO:0000256" key="10">
    <source>
        <dbReference type="ARBA" id="ARBA00049339"/>
    </source>
</evidence>
<keyword evidence="6 11" id="KW-0547">Nucleotide-binding</keyword>